<evidence type="ECO:0000313" key="3">
    <source>
        <dbReference type="EMBL" id="PZF96036.1"/>
    </source>
</evidence>
<name>A0A2W2DFX4_9ACTN</name>
<dbReference type="OrthoDB" id="8968203at2"/>
<sequence length="86" mass="9594">MWIVELSFSDAPERLAARPAHREWLAGLHRTGVVRMAGPWAGDSGALIVFDVHDEAALERLLAADPYFTTPGVQVTARREWHPFLS</sequence>
<dbReference type="Gene3D" id="3.30.70.1060">
    <property type="entry name" value="Dimeric alpha+beta barrel"/>
    <property type="match status" value="1"/>
</dbReference>
<evidence type="ECO:0000313" key="4">
    <source>
        <dbReference type="Proteomes" id="UP000248749"/>
    </source>
</evidence>
<dbReference type="EMBL" id="POUB01000119">
    <property type="protein sequence ID" value="PZF96036.1"/>
    <property type="molecule type" value="Genomic_DNA"/>
</dbReference>
<comment type="similarity">
    <text evidence="1">Belongs to the YciI family.</text>
</comment>
<evidence type="ECO:0000259" key="2">
    <source>
        <dbReference type="Pfam" id="PF03795"/>
    </source>
</evidence>
<keyword evidence="4" id="KW-1185">Reference proteome</keyword>
<comment type="caution">
    <text evidence="3">The sequence shown here is derived from an EMBL/GenBank/DDBJ whole genome shotgun (WGS) entry which is preliminary data.</text>
</comment>
<dbReference type="Proteomes" id="UP000248749">
    <property type="component" value="Unassembled WGS sequence"/>
</dbReference>
<feature type="domain" description="YCII-related" evidence="2">
    <location>
        <begin position="12"/>
        <end position="75"/>
    </location>
</feature>
<dbReference type="AlphaFoldDB" id="A0A2W2DFX4"/>
<organism evidence="3 4">
    <name type="scientific">Micromonospora deserti</name>
    <dbReference type="NCBI Taxonomy" id="2070366"/>
    <lineage>
        <taxon>Bacteria</taxon>
        <taxon>Bacillati</taxon>
        <taxon>Actinomycetota</taxon>
        <taxon>Actinomycetes</taxon>
        <taxon>Micromonosporales</taxon>
        <taxon>Micromonosporaceae</taxon>
        <taxon>Micromonospora</taxon>
    </lineage>
</organism>
<gene>
    <name evidence="3" type="ORF">C1I99_17570</name>
</gene>
<dbReference type="RefSeq" id="WP_111135322.1">
    <property type="nucleotide sequence ID" value="NZ_POUB01000119.1"/>
</dbReference>
<dbReference type="InterPro" id="IPR011008">
    <property type="entry name" value="Dimeric_a/b-barrel"/>
</dbReference>
<evidence type="ECO:0000256" key="1">
    <source>
        <dbReference type="ARBA" id="ARBA00007689"/>
    </source>
</evidence>
<accession>A0A2W2DFX4</accession>
<protein>
    <recommendedName>
        <fullName evidence="2">YCII-related domain-containing protein</fullName>
    </recommendedName>
</protein>
<reference evidence="3 4" key="1">
    <citation type="submission" date="2018-01" db="EMBL/GenBank/DDBJ databases">
        <title>Draft genome sequence of Salinispora sp. 13K206.</title>
        <authorList>
            <person name="Sahin N."/>
            <person name="Saygin H."/>
            <person name="Ay H."/>
        </authorList>
    </citation>
    <scope>NUCLEOTIDE SEQUENCE [LARGE SCALE GENOMIC DNA]</scope>
    <source>
        <strain evidence="3 4">13K206</strain>
    </source>
</reference>
<dbReference type="Pfam" id="PF03795">
    <property type="entry name" value="YCII"/>
    <property type="match status" value="1"/>
</dbReference>
<proteinExistence type="inferred from homology"/>
<dbReference type="InterPro" id="IPR005545">
    <property type="entry name" value="YCII"/>
</dbReference>
<dbReference type="SUPFAM" id="SSF54909">
    <property type="entry name" value="Dimeric alpha+beta barrel"/>
    <property type="match status" value="1"/>
</dbReference>